<dbReference type="EMBL" id="CP077683">
    <property type="protein sequence ID" value="QXE92764.1"/>
    <property type="molecule type" value="Genomic_DNA"/>
</dbReference>
<dbReference type="Proteomes" id="UP000683559">
    <property type="component" value="Chromosome"/>
</dbReference>
<dbReference type="InterPro" id="IPR001789">
    <property type="entry name" value="Sig_transdc_resp-reg_receiver"/>
</dbReference>
<accession>A0ABX8LMP3</accession>
<dbReference type="EC" id="2.7.13.3" evidence="2"/>
<dbReference type="Pfam" id="PF00497">
    <property type="entry name" value="SBP_bac_3"/>
    <property type="match status" value="1"/>
</dbReference>
<name>A0ABX8LMP3_9BACT</name>
<reference evidence="9 10" key="1">
    <citation type="submission" date="2021-06" db="EMBL/GenBank/DDBJ databases">
        <title>Gemonas diversity in paddy soil.</title>
        <authorList>
            <person name="Liu G."/>
        </authorList>
    </citation>
    <scope>NUCLEOTIDE SEQUENCE [LARGE SCALE GENOMIC DNA]</scope>
    <source>
        <strain evidence="9 10">RG2</strain>
    </source>
</reference>
<dbReference type="PROSITE" id="PS50110">
    <property type="entry name" value="RESPONSE_REGULATORY"/>
    <property type="match status" value="1"/>
</dbReference>
<dbReference type="SMART" id="SM00062">
    <property type="entry name" value="PBPb"/>
    <property type="match status" value="1"/>
</dbReference>
<keyword evidence="3" id="KW-0597">Phosphoprotein</keyword>
<evidence type="ECO:0000313" key="10">
    <source>
        <dbReference type="Proteomes" id="UP000683559"/>
    </source>
</evidence>
<evidence type="ECO:0000259" key="7">
    <source>
        <dbReference type="PROSITE" id="PS50110"/>
    </source>
</evidence>
<evidence type="ECO:0000259" key="6">
    <source>
        <dbReference type="PROSITE" id="PS50109"/>
    </source>
</evidence>
<dbReference type="NCBIfam" id="TIGR00229">
    <property type="entry name" value="sensory_box"/>
    <property type="match status" value="1"/>
</dbReference>
<dbReference type="Pfam" id="PF00512">
    <property type="entry name" value="HisKA"/>
    <property type="match status" value="1"/>
</dbReference>
<feature type="coiled-coil region" evidence="4">
    <location>
        <begin position="316"/>
        <end position="368"/>
    </location>
</feature>
<dbReference type="CDD" id="cd00130">
    <property type="entry name" value="PAS"/>
    <property type="match status" value="1"/>
</dbReference>
<dbReference type="CDD" id="cd00156">
    <property type="entry name" value="REC"/>
    <property type="match status" value="1"/>
</dbReference>
<dbReference type="InterPro" id="IPR005467">
    <property type="entry name" value="His_kinase_dom"/>
</dbReference>
<dbReference type="InterPro" id="IPR000014">
    <property type="entry name" value="PAS"/>
</dbReference>
<dbReference type="PANTHER" id="PTHR43065">
    <property type="entry name" value="SENSOR HISTIDINE KINASE"/>
    <property type="match status" value="1"/>
</dbReference>
<dbReference type="CDD" id="cd01007">
    <property type="entry name" value="PBP2_BvgS_HisK_like"/>
    <property type="match status" value="1"/>
</dbReference>
<dbReference type="SMART" id="SM00387">
    <property type="entry name" value="HATPase_c"/>
    <property type="match status" value="1"/>
</dbReference>
<dbReference type="InterPro" id="IPR001638">
    <property type="entry name" value="Solute-binding_3/MltF_N"/>
</dbReference>
<keyword evidence="5" id="KW-1133">Transmembrane helix</keyword>
<proteinExistence type="predicted"/>
<feature type="domain" description="Response regulatory" evidence="7">
    <location>
        <begin position="753"/>
        <end position="868"/>
    </location>
</feature>
<evidence type="ECO:0000313" key="9">
    <source>
        <dbReference type="EMBL" id="QXE92764.1"/>
    </source>
</evidence>
<dbReference type="PROSITE" id="PS50109">
    <property type="entry name" value="HIS_KIN"/>
    <property type="match status" value="1"/>
</dbReference>
<evidence type="ECO:0000256" key="1">
    <source>
        <dbReference type="ARBA" id="ARBA00000085"/>
    </source>
</evidence>
<evidence type="ECO:0000256" key="3">
    <source>
        <dbReference type="PROSITE-ProRule" id="PRU00169"/>
    </source>
</evidence>
<feature type="domain" description="Histidine kinase" evidence="6">
    <location>
        <begin position="508"/>
        <end position="733"/>
    </location>
</feature>
<dbReference type="Pfam" id="PF13426">
    <property type="entry name" value="PAS_9"/>
    <property type="match status" value="1"/>
</dbReference>
<feature type="coiled-coil region" evidence="4">
    <location>
        <begin position="472"/>
        <end position="499"/>
    </location>
</feature>
<evidence type="ECO:0000256" key="2">
    <source>
        <dbReference type="ARBA" id="ARBA00012438"/>
    </source>
</evidence>
<dbReference type="SMART" id="SM00091">
    <property type="entry name" value="PAS"/>
    <property type="match status" value="1"/>
</dbReference>
<evidence type="ECO:0000256" key="5">
    <source>
        <dbReference type="SAM" id="Phobius"/>
    </source>
</evidence>
<protein>
    <recommendedName>
        <fullName evidence="2">histidine kinase</fullName>
        <ecNumber evidence="2">2.7.13.3</ecNumber>
    </recommendedName>
</protein>
<keyword evidence="5" id="KW-0812">Transmembrane</keyword>
<feature type="domain" description="PAS" evidence="8">
    <location>
        <begin position="365"/>
        <end position="411"/>
    </location>
</feature>
<feature type="transmembrane region" description="Helical" evidence="5">
    <location>
        <begin position="282"/>
        <end position="305"/>
    </location>
</feature>
<dbReference type="InterPro" id="IPR003661">
    <property type="entry name" value="HisK_dim/P_dom"/>
</dbReference>
<keyword evidence="4" id="KW-0175">Coiled coil</keyword>
<organism evidence="9 10">
    <name type="scientific">Geomonas subterranea</name>
    <dbReference type="NCBI Taxonomy" id="2847989"/>
    <lineage>
        <taxon>Bacteria</taxon>
        <taxon>Pseudomonadati</taxon>
        <taxon>Thermodesulfobacteriota</taxon>
        <taxon>Desulfuromonadia</taxon>
        <taxon>Geobacterales</taxon>
        <taxon>Geobacteraceae</taxon>
        <taxon>Geomonas</taxon>
    </lineage>
</organism>
<dbReference type="InterPro" id="IPR003594">
    <property type="entry name" value="HATPase_dom"/>
</dbReference>
<keyword evidence="5" id="KW-0472">Membrane</keyword>
<sequence length="874" mass="96476">MMDGEMTCIRFAVTAALVFVTFLSAPVWGTGQTGTGVQLTAEERQWLQRHPVIKLAPDPDFKPIEFFDEKGQYQGAAADMIRLLEQKLGVTITAVHLKNWDEVLEKFKAHEVDLLGAMVRTPNREKFALFTDTLVTVPGGIFARGGSRTNLTLADLKGKKVAVVSNYASHDILSTRFPEIRLEVVPDVSTALAKTSLGMVDYYVENMANATFYAQEAGITNLQLVGKTDFEYRWGMGVRKDWPVLQGILNKGLASIDREERSRALQKWIFVDDMRWRPTRTFITGSVAVLLALLLVAAAYANYALKKVVRSRTASLKEELKEREKAQQALKALSVQLEDRVRERTADLQREVAERTRSEREVAASEQRFRELFQNVADPIYIADATGRILDANDQACHELGLTREELVAKSIDELDAINCDGGKVASQIESFPPSSSVTFETVHRRGDGTTFPAEVKVRRIDFEGHPAVIGVARNISERKKAEEERIRLEQQLLHAQKLESLGVLAGGIAHDFNNILTSIIGNAELAQLRLAPESPVLDNLRRIETSALRAADLARQMLAYSGKGKFVIESIDLNRLLQEMGHMLQVALSKKAVLRYNFAERLPAIEVDATQIRQIVMNLVINASEAIGDQDGVITVSTGCLDCREEYLKDAWLVDPIAEGSYVALEVSDTGCGMDKETLARIFDPFFTTKFTGRGLGMAAVLGIIRSHKGAIKVYSEPGQGTSFKVLLPAADGAAADGSSESKGNLWRGKGVVLLVDDEETIRSTGSDLLRELGFEVITATDGREALEVYRNHPDIDLVLLDLTMPHMDGEQCFRELRQTDPAVRVIMSSGFSEHEVSRKFVGKGLAGLIQKPYTLSSLREVIRAAAPGGTTA</sequence>
<dbReference type="PANTHER" id="PTHR43065:SF42">
    <property type="entry name" value="TWO-COMPONENT SENSOR PPRA"/>
    <property type="match status" value="1"/>
</dbReference>
<evidence type="ECO:0000259" key="8">
    <source>
        <dbReference type="PROSITE" id="PS50112"/>
    </source>
</evidence>
<dbReference type="CDD" id="cd00082">
    <property type="entry name" value="HisKA"/>
    <property type="match status" value="1"/>
</dbReference>
<comment type="catalytic activity">
    <reaction evidence="1">
        <text>ATP + protein L-histidine = ADP + protein N-phospho-L-histidine.</text>
        <dbReference type="EC" id="2.7.13.3"/>
    </reaction>
</comment>
<dbReference type="Pfam" id="PF00072">
    <property type="entry name" value="Response_reg"/>
    <property type="match status" value="1"/>
</dbReference>
<keyword evidence="10" id="KW-1185">Reference proteome</keyword>
<evidence type="ECO:0000256" key="4">
    <source>
        <dbReference type="SAM" id="Coils"/>
    </source>
</evidence>
<gene>
    <name evidence="9" type="ORF">KP001_09690</name>
</gene>
<feature type="modified residue" description="4-aspartylphosphate" evidence="3">
    <location>
        <position position="803"/>
    </location>
</feature>
<dbReference type="SMART" id="SM00388">
    <property type="entry name" value="HisKA"/>
    <property type="match status" value="1"/>
</dbReference>
<dbReference type="SMART" id="SM00448">
    <property type="entry name" value="REC"/>
    <property type="match status" value="1"/>
</dbReference>
<dbReference type="PROSITE" id="PS50112">
    <property type="entry name" value="PAS"/>
    <property type="match status" value="1"/>
</dbReference>
<dbReference type="Pfam" id="PF02518">
    <property type="entry name" value="HATPase_c"/>
    <property type="match status" value="1"/>
</dbReference>